<reference evidence="3" key="1">
    <citation type="journal article" date="2019" name="Int. J. Syst. Evol. Microbiol.">
        <title>The Global Catalogue of Microorganisms (GCM) 10K type strain sequencing project: providing services to taxonomists for standard genome sequencing and annotation.</title>
        <authorList>
            <consortium name="The Broad Institute Genomics Platform"/>
            <consortium name="The Broad Institute Genome Sequencing Center for Infectious Disease"/>
            <person name="Wu L."/>
            <person name="Ma J."/>
        </authorList>
    </citation>
    <scope>NUCLEOTIDE SEQUENCE [LARGE SCALE GENOMIC DNA]</scope>
    <source>
        <strain evidence="3">JCM 4738</strain>
    </source>
</reference>
<evidence type="ECO:0000313" key="2">
    <source>
        <dbReference type="EMBL" id="GHB68102.1"/>
    </source>
</evidence>
<organism evidence="2 3">
    <name type="scientific">Streptomyces cirratus</name>
    <dbReference type="NCBI Taxonomy" id="68187"/>
    <lineage>
        <taxon>Bacteria</taxon>
        <taxon>Bacillati</taxon>
        <taxon>Actinomycetota</taxon>
        <taxon>Actinomycetes</taxon>
        <taxon>Kitasatosporales</taxon>
        <taxon>Streptomycetaceae</taxon>
        <taxon>Streptomyces</taxon>
    </lineage>
</organism>
<evidence type="ECO:0000313" key="3">
    <source>
        <dbReference type="Proteomes" id="UP000642673"/>
    </source>
</evidence>
<evidence type="ECO:0000256" key="1">
    <source>
        <dbReference type="SAM" id="MobiDB-lite"/>
    </source>
</evidence>
<dbReference type="Proteomes" id="UP000642673">
    <property type="component" value="Unassembled WGS sequence"/>
</dbReference>
<feature type="region of interest" description="Disordered" evidence="1">
    <location>
        <begin position="46"/>
        <end position="68"/>
    </location>
</feature>
<gene>
    <name evidence="2" type="ORF">GCM10010347_42780</name>
</gene>
<comment type="caution">
    <text evidence="2">The sequence shown here is derived from an EMBL/GenBank/DDBJ whole genome shotgun (WGS) entry which is preliminary data.</text>
</comment>
<dbReference type="RefSeq" id="WP_190185827.1">
    <property type="nucleotide sequence ID" value="NZ_BMVP01000008.1"/>
</dbReference>
<dbReference type="EMBL" id="BMVP01000008">
    <property type="protein sequence ID" value="GHB68102.1"/>
    <property type="molecule type" value="Genomic_DNA"/>
</dbReference>
<keyword evidence="3" id="KW-1185">Reference proteome</keyword>
<name>A0ABQ3EW80_9ACTN</name>
<accession>A0ABQ3EW80</accession>
<sequence>MMEILENLDVLSLPRLDLTTIRMGGIALGAPADSIPRHRIVQAQSSAVARSRGGDGTDSEYHDAGQPLTPDEVIDRTVRSDGFLYCADEVTYKVSAGLVVGFAIYGRHLSHFAHLSSYEELLAAFGTPDLVCEEGGAYGDFTGHGLYYWDARKHVKWDASGNRVTLINVGDFEGNAGP</sequence>
<protein>
    <submittedName>
        <fullName evidence="2">Uncharacterized protein</fullName>
    </submittedName>
</protein>
<proteinExistence type="predicted"/>
<feature type="compositionally biased region" description="Basic and acidic residues" evidence="1">
    <location>
        <begin position="52"/>
        <end position="63"/>
    </location>
</feature>